<name>U2Y380_9SPHN</name>
<organism evidence="4 5">
    <name type="scientific">Caenibius tardaugens NBRC 16725</name>
    <dbReference type="NCBI Taxonomy" id="1219035"/>
    <lineage>
        <taxon>Bacteria</taxon>
        <taxon>Pseudomonadati</taxon>
        <taxon>Pseudomonadota</taxon>
        <taxon>Alphaproteobacteria</taxon>
        <taxon>Sphingomonadales</taxon>
        <taxon>Erythrobacteraceae</taxon>
        <taxon>Caenibius</taxon>
    </lineage>
</organism>
<dbReference type="InterPro" id="IPR020904">
    <property type="entry name" value="Sc_DH/Rdtase_CS"/>
</dbReference>
<dbReference type="PANTHER" id="PTHR24321">
    <property type="entry name" value="DEHYDROGENASES, SHORT CHAIN"/>
    <property type="match status" value="1"/>
</dbReference>
<dbReference type="KEGG" id="ntd:EGO55_16275"/>
<dbReference type="SUPFAM" id="SSF51735">
    <property type="entry name" value="NAD(P)-binding Rossmann-fold domains"/>
    <property type="match status" value="1"/>
</dbReference>
<dbReference type="Proteomes" id="UP000016568">
    <property type="component" value="Unassembled WGS sequence"/>
</dbReference>
<dbReference type="EMBL" id="BASZ01000001">
    <property type="protein sequence ID" value="GAD47406.1"/>
    <property type="molecule type" value="Genomic_DNA"/>
</dbReference>
<dbReference type="Gene3D" id="3.40.50.720">
    <property type="entry name" value="NAD(P)-binding Rossmann-like Domain"/>
    <property type="match status" value="1"/>
</dbReference>
<keyword evidence="2" id="KW-0560">Oxidoreductase</keyword>
<dbReference type="OrthoDB" id="9810908at2"/>
<dbReference type="GO" id="GO:0016491">
    <property type="term" value="F:oxidoreductase activity"/>
    <property type="evidence" value="ECO:0007669"/>
    <property type="project" value="UniProtKB-KW"/>
</dbReference>
<dbReference type="InterPro" id="IPR002347">
    <property type="entry name" value="SDR_fam"/>
</dbReference>
<dbReference type="eggNOG" id="COG1028">
    <property type="taxonomic scope" value="Bacteria"/>
</dbReference>
<accession>U2Y380</accession>
<dbReference type="PROSITE" id="PS00061">
    <property type="entry name" value="ADH_SHORT"/>
    <property type="match status" value="1"/>
</dbReference>
<evidence type="ECO:0000256" key="2">
    <source>
        <dbReference type="ARBA" id="ARBA00023002"/>
    </source>
</evidence>
<comment type="similarity">
    <text evidence="1 3">Belongs to the short-chain dehydrogenases/reductases (SDR) family.</text>
</comment>
<gene>
    <name evidence="4" type="ORF">NT2_01_01740</name>
</gene>
<dbReference type="AlphaFoldDB" id="U2Y380"/>
<dbReference type="Pfam" id="PF00106">
    <property type="entry name" value="adh_short"/>
    <property type="match status" value="1"/>
</dbReference>
<dbReference type="PRINTS" id="PR00080">
    <property type="entry name" value="SDRFAMILY"/>
</dbReference>
<evidence type="ECO:0000313" key="4">
    <source>
        <dbReference type="EMBL" id="GAD47406.1"/>
    </source>
</evidence>
<dbReference type="RefSeq" id="WP_021688313.1">
    <property type="nucleotide sequence ID" value="NZ_BASZ01000001.1"/>
</dbReference>
<proteinExistence type="inferred from homology"/>
<dbReference type="PRINTS" id="PR00081">
    <property type="entry name" value="GDHRDH"/>
</dbReference>
<sequence>MARKVVVTGGFGALGRVVADRFASQGDRVARVDFAPTAPGGNEGGLDFAGVDLTDATACRDLVAKLEVQLGGIDVLVNIAGGFIWETLGEGSIENWNRMFTMNVLTAATITQAALAPLKASASGRIVNIGAGAAVKAEMGMGSYASSKAGVHRLTEALAAELAGTGVTVNAILPSIIDTPTNRADMPDADTSAWVKPQAIADVIAFLASDQARAITGALIPVTRGSEG</sequence>
<evidence type="ECO:0000313" key="5">
    <source>
        <dbReference type="Proteomes" id="UP000016568"/>
    </source>
</evidence>
<dbReference type="InterPro" id="IPR036291">
    <property type="entry name" value="NAD(P)-bd_dom_sf"/>
</dbReference>
<dbReference type="PANTHER" id="PTHR24321:SF8">
    <property type="entry name" value="ESTRADIOL 17-BETA-DEHYDROGENASE 8-RELATED"/>
    <property type="match status" value="1"/>
</dbReference>
<evidence type="ECO:0000256" key="3">
    <source>
        <dbReference type="RuleBase" id="RU000363"/>
    </source>
</evidence>
<reference evidence="4 5" key="1">
    <citation type="submission" date="2013-09" db="EMBL/GenBank/DDBJ databases">
        <title>Whole genome shotgun sequence of Novosphingobium tardaugens NBRC 16725.</title>
        <authorList>
            <person name="Isaki S."/>
            <person name="Hosoyama A."/>
            <person name="Tsuchikane K."/>
            <person name="Katsumata H."/>
            <person name="Ando Y."/>
            <person name="Yamazaki S."/>
            <person name="Fujita N."/>
        </authorList>
    </citation>
    <scope>NUCLEOTIDE SEQUENCE [LARGE SCALE GENOMIC DNA]</scope>
    <source>
        <strain evidence="4 5">NBRC 16725</strain>
    </source>
</reference>
<keyword evidence="5" id="KW-1185">Reference proteome</keyword>
<evidence type="ECO:0000256" key="1">
    <source>
        <dbReference type="ARBA" id="ARBA00006484"/>
    </source>
</evidence>
<protein>
    <submittedName>
        <fullName evidence="4">Putative oxidoreductase</fullName>
    </submittedName>
</protein>
<comment type="caution">
    <text evidence="4">The sequence shown here is derived from an EMBL/GenBank/DDBJ whole genome shotgun (WGS) entry which is preliminary data.</text>
</comment>